<evidence type="ECO:0008006" key="7">
    <source>
        <dbReference type="Google" id="ProtNLM"/>
    </source>
</evidence>
<dbReference type="AlphaFoldDB" id="A0AA38XMP6"/>
<dbReference type="Proteomes" id="UP001172673">
    <property type="component" value="Unassembled WGS sequence"/>
</dbReference>
<dbReference type="InterPro" id="IPR010987">
    <property type="entry name" value="Glutathione-S-Trfase_C-like"/>
</dbReference>
<evidence type="ECO:0000256" key="1">
    <source>
        <dbReference type="ARBA" id="ARBA00007409"/>
    </source>
</evidence>
<dbReference type="PROSITE" id="PS50405">
    <property type="entry name" value="GST_CTER"/>
    <property type="match status" value="1"/>
</dbReference>
<dbReference type="Gene3D" id="1.20.1050.130">
    <property type="match status" value="1"/>
</dbReference>
<dbReference type="CDD" id="cd03048">
    <property type="entry name" value="GST_N_Ure2p_like"/>
    <property type="match status" value="1"/>
</dbReference>
<evidence type="ECO:0000259" key="3">
    <source>
        <dbReference type="PROSITE" id="PS50404"/>
    </source>
</evidence>
<dbReference type="SFLD" id="SFLDG00358">
    <property type="entry name" value="Main_(cytGST)"/>
    <property type="match status" value="1"/>
</dbReference>
<comment type="caution">
    <text evidence="5">The sequence shown here is derived from an EMBL/GenBank/DDBJ whole genome shotgun (WGS) entry which is preliminary data.</text>
</comment>
<protein>
    <recommendedName>
        <fullName evidence="7">Glutathione S-transferase</fullName>
    </recommendedName>
</protein>
<dbReference type="SUPFAM" id="SSF47616">
    <property type="entry name" value="GST C-terminal domain-like"/>
    <property type="match status" value="1"/>
</dbReference>
<feature type="domain" description="GST N-terminal" evidence="3">
    <location>
        <begin position="6"/>
        <end position="87"/>
    </location>
</feature>
<dbReference type="EMBL" id="JAPDRK010000001">
    <property type="protein sequence ID" value="KAJ9616340.1"/>
    <property type="molecule type" value="Genomic_DNA"/>
</dbReference>
<organism evidence="5 6">
    <name type="scientific">Cladophialophora chaetospira</name>
    <dbReference type="NCBI Taxonomy" id="386627"/>
    <lineage>
        <taxon>Eukaryota</taxon>
        <taxon>Fungi</taxon>
        <taxon>Dikarya</taxon>
        <taxon>Ascomycota</taxon>
        <taxon>Pezizomycotina</taxon>
        <taxon>Eurotiomycetes</taxon>
        <taxon>Chaetothyriomycetidae</taxon>
        <taxon>Chaetothyriales</taxon>
        <taxon>Herpotrichiellaceae</taxon>
        <taxon>Cladophialophora</taxon>
    </lineage>
</organism>
<dbReference type="PANTHER" id="PTHR44051">
    <property type="entry name" value="GLUTATHIONE S-TRANSFERASE-RELATED"/>
    <property type="match status" value="1"/>
</dbReference>
<dbReference type="SFLD" id="SFLDG01151">
    <property type="entry name" value="Main.2:_Nu-like"/>
    <property type="match status" value="1"/>
</dbReference>
<dbReference type="PROSITE" id="PS50404">
    <property type="entry name" value="GST_NTER"/>
    <property type="match status" value="1"/>
</dbReference>
<dbReference type="InterPro" id="IPR004045">
    <property type="entry name" value="Glutathione_S-Trfase_N"/>
</dbReference>
<evidence type="ECO:0000313" key="6">
    <source>
        <dbReference type="Proteomes" id="UP001172673"/>
    </source>
</evidence>
<dbReference type="Pfam" id="PF02798">
    <property type="entry name" value="GST_N"/>
    <property type="match status" value="1"/>
</dbReference>
<keyword evidence="6" id="KW-1185">Reference proteome</keyword>
<reference evidence="5" key="1">
    <citation type="submission" date="2022-10" db="EMBL/GenBank/DDBJ databases">
        <title>Culturing micro-colonial fungi from biological soil crusts in the Mojave desert and describing Neophaeococcomyces mojavensis, and introducing the new genera and species Taxawa tesnikishii.</title>
        <authorList>
            <person name="Kurbessoian T."/>
            <person name="Stajich J.E."/>
        </authorList>
    </citation>
    <scope>NUCLEOTIDE SEQUENCE</scope>
    <source>
        <strain evidence="5">TK_41</strain>
    </source>
</reference>
<dbReference type="InterPro" id="IPR004046">
    <property type="entry name" value="GST_C"/>
</dbReference>
<sequence>MASQLKPIKLYGFGRTANPTKVAIILEELGLPWDNFPVSLAEVKNPEYTSINPNGRLPSIQDPNTDITLWESGAILEYLIETYDKDRKLSFAPGTPEFWHGRQWLYFQTSGQGPYYGQLGWYKLFQKEPNQGAIERYVGETNRVSGVLDGWLAGEKKKHGDTDRPWLVGNKLSYADLAFFPWQLVMGVALSDVYDQKTFPHVQEWYDRIAARPAVQRVLELGAKTSGH</sequence>
<comment type="similarity">
    <text evidence="1 2">Belongs to the GST superfamily.</text>
</comment>
<dbReference type="InterPro" id="IPR036282">
    <property type="entry name" value="Glutathione-S-Trfase_C_sf"/>
</dbReference>
<dbReference type="InterPro" id="IPR036249">
    <property type="entry name" value="Thioredoxin-like_sf"/>
</dbReference>
<evidence type="ECO:0000259" key="4">
    <source>
        <dbReference type="PROSITE" id="PS50405"/>
    </source>
</evidence>
<feature type="domain" description="GST C-terminal" evidence="4">
    <location>
        <begin position="94"/>
        <end position="228"/>
    </location>
</feature>
<dbReference type="InterPro" id="IPR040079">
    <property type="entry name" value="Glutathione_S-Trfase"/>
</dbReference>
<dbReference type="SUPFAM" id="SSF52833">
    <property type="entry name" value="Thioredoxin-like"/>
    <property type="match status" value="1"/>
</dbReference>
<dbReference type="PANTHER" id="PTHR44051:SF23">
    <property type="entry name" value="GLUTATHIONE S-TRANSFERASE-LIKE PROTEIN TPCF"/>
    <property type="match status" value="1"/>
</dbReference>
<evidence type="ECO:0000256" key="2">
    <source>
        <dbReference type="RuleBase" id="RU003494"/>
    </source>
</evidence>
<name>A0AA38XMP6_9EURO</name>
<accession>A0AA38XMP6</accession>
<dbReference type="SFLD" id="SFLDS00019">
    <property type="entry name" value="Glutathione_Transferase_(cytos"/>
    <property type="match status" value="1"/>
</dbReference>
<gene>
    <name evidence="5" type="ORF">H2200_000058</name>
</gene>
<evidence type="ECO:0000313" key="5">
    <source>
        <dbReference type="EMBL" id="KAJ9616340.1"/>
    </source>
</evidence>
<dbReference type="Pfam" id="PF00043">
    <property type="entry name" value="GST_C"/>
    <property type="match status" value="1"/>
</dbReference>
<proteinExistence type="inferred from homology"/>